<evidence type="ECO:0000313" key="1">
    <source>
        <dbReference type="EMBL" id="MBB4046196.1"/>
    </source>
</evidence>
<accession>A0A840D3K9</accession>
<proteinExistence type="predicted"/>
<evidence type="ECO:0000313" key="2">
    <source>
        <dbReference type="Proteomes" id="UP000560658"/>
    </source>
</evidence>
<name>A0A840D3K9_9BACE</name>
<dbReference type="Proteomes" id="UP000560658">
    <property type="component" value="Unassembled WGS sequence"/>
</dbReference>
<comment type="caution">
    <text evidence="1">The sequence shown here is derived from an EMBL/GenBank/DDBJ whole genome shotgun (WGS) entry which is preliminary data.</text>
</comment>
<organism evidence="1 2">
    <name type="scientific">Bacteroides reticulotermitis</name>
    <dbReference type="NCBI Taxonomy" id="1133319"/>
    <lineage>
        <taxon>Bacteria</taxon>
        <taxon>Pseudomonadati</taxon>
        <taxon>Bacteroidota</taxon>
        <taxon>Bacteroidia</taxon>
        <taxon>Bacteroidales</taxon>
        <taxon>Bacteroidaceae</taxon>
        <taxon>Bacteroides</taxon>
    </lineage>
</organism>
<dbReference type="EMBL" id="JACIER010000024">
    <property type="protein sequence ID" value="MBB4046196.1"/>
    <property type="molecule type" value="Genomic_DNA"/>
</dbReference>
<reference evidence="1" key="1">
    <citation type="submission" date="2020-08" db="EMBL/GenBank/DDBJ databases">
        <title>Genomic Encyclopedia of Type Strains, Phase IV (KMG-IV): sequencing the most valuable type-strain genomes for metagenomic binning, comparative biology and taxonomic classification.</title>
        <authorList>
            <person name="Goeker M."/>
        </authorList>
    </citation>
    <scope>NUCLEOTIDE SEQUENCE [LARGE SCALE GENOMIC DNA]</scope>
    <source>
        <strain evidence="1">DSM 105720</strain>
    </source>
</reference>
<protein>
    <submittedName>
        <fullName evidence="1">Uncharacterized protein</fullName>
    </submittedName>
</protein>
<dbReference type="AlphaFoldDB" id="A0A840D3K9"/>
<sequence length="48" mass="5418">MLEVPKKTLPLQRRLFVGIAPQNAEIRTVAKSLPKSFQNTTNALLVRE</sequence>
<keyword evidence="2" id="KW-1185">Reference proteome</keyword>
<gene>
    <name evidence="1" type="ORF">GGR06_004027</name>
</gene>